<dbReference type="SUPFAM" id="SSF54637">
    <property type="entry name" value="Thioesterase/thiol ester dehydrase-isomerase"/>
    <property type="match status" value="1"/>
</dbReference>
<comment type="caution">
    <text evidence="1">The sequence shown here is derived from an EMBL/GenBank/DDBJ whole genome shotgun (WGS) entry which is preliminary data.</text>
</comment>
<proteinExistence type="predicted"/>
<dbReference type="Proteomes" id="UP000319449">
    <property type="component" value="Unassembled WGS sequence"/>
</dbReference>
<dbReference type="Pfam" id="PF13279">
    <property type="entry name" value="4HBT_2"/>
    <property type="match status" value="1"/>
</dbReference>
<dbReference type="EMBL" id="VLLN01000009">
    <property type="protein sequence ID" value="TWJ19432.1"/>
    <property type="molecule type" value="Genomic_DNA"/>
</dbReference>
<gene>
    <name evidence="1" type="ORF">JN12_01848</name>
</gene>
<dbReference type="Gene3D" id="3.10.129.10">
    <property type="entry name" value="Hotdog Thioesterase"/>
    <property type="match status" value="1"/>
</dbReference>
<evidence type="ECO:0000313" key="1">
    <source>
        <dbReference type="EMBL" id="TWJ19432.1"/>
    </source>
</evidence>
<dbReference type="AlphaFoldDB" id="A0A562VNP7"/>
<organism evidence="1 2">
    <name type="scientific">Geobacter argillaceus</name>
    <dbReference type="NCBI Taxonomy" id="345631"/>
    <lineage>
        <taxon>Bacteria</taxon>
        <taxon>Pseudomonadati</taxon>
        <taxon>Thermodesulfobacteriota</taxon>
        <taxon>Desulfuromonadia</taxon>
        <taxon>Geobacterales</taxon>
        <taxon>Geobacteraceae</taxon>
        <taxon>Geobacter</taxon>
    </lineage>
</organism>
<keyword evidence="2" id="KW-1185">Reference proteome</keyword>
<dbReference type="RefSeq" id="WP_145021589.1">
    <property type="nucleotide sequence ID" value="NZ_VLLN01000009.1"/>
</dbReference>
<evidence type="ECO:0000313" key="2">
    <source>
        <dbReference type="Proteomes" id="UP000319449"/>
    </source>
</evidence>
<dbReference type="PANTHER" id="PTHR31793">
    <property type="entry name" value="4-HYDROXYBENZOYL-COA THIOESTERASE FAMILY MEMBER"/>
    <property type="match status" value="1"/>
</dbReference>
<dbReference type="PANTHER" id="PTHR31793:SF40">
    <property type="entry name" value="ACYL-COA THIOESTER HYDROLASE, YBGC_YBAW FAMILY"/>
    <property type="match status" value="1"/>
</dbReference>
<protein>
    <submittedName>
        <fullName evidence="1">Acyl-CoA thioester hydrolase</fullName>
    </submittedName>
</protein>
<dbReference type="InterPro" id="IPR050563">
    <property type="entry name" value="4-hydroxybenzoyl-CoA_TE"/>
</dbReference>
<dbReference type="CDD" id="cd00586">
    <property type="entry name" value="4HBT"/>
    <property type="match status" value="1"/>
</dbReference>
<sequence length="152" mass="17188">MNEILRGFPVVVEFPIAWGEMDAQQHVNNVVYFRYIENARIAYYDKIGAWKMMEESGIGTVLASTQCRYRIPLTYPDTVSVGAKVTKVEADRFTMEYRVVSHRLGKLAAEGKGVLVTFDFRENRKTPLPEELRTNISSLEATVVEQAGAHGE</sequence>
<dbReference type="OrthoDB" id="9799036at2"/>
<dbReference type="InterPro" id="IPR029069">
    <property type="entry name" value="HotDog_dom_sf"/>
</dbReference>
<reference evidence="1 2" key="1">
    <citation type="submission" date="2019-07" db="EMBL/GenBank/DDBJ databases">
        <title>Genomic Encyclopedia of Archaeal and Bacterial Type Strains, Phase II (KMG-II): from individual species to whole genera.</title>
        <authorList>
            <person name="Goeker M."/>
        </authorList>
    </citation>
    <scope>NUCLEOTIDE SEQUENCE [LARGE SCALE GENOMIC DNA]</scope>
    <source>
        <strain evidence="1 2">ATCC BAA-1139</strain>
    </source>
</reference>
<name>A0A562VNP7_9BACT</name>
<dbReference type="GO" id="GO:0047617">
    <property type="term" value="F:fatty acyl-CoA hydrolase activity"/>
    <property type="evidence" value="ECO:0007669"/>
    <property type="project" value="TreeGrafter"/>
</dbReference>
<accession>A0A562VNP7</accession>
<keyword evidence="1" id="KW-0378">Hydrolase</keyword>